<keyword evidence="9" id="KW-0325">Glycoprotein</keyword>
<dbReference type="GO" id="GO:0098609">
    <property type="term" value="P:cell-cell adhesion"/>
    <property type="evidence" value="ECO:0007669"/>
    <property type="project" value="TreeGrafter"/>
</dbReference>
<evidence type="ECO:0000313" key="13">
    <source>
        <dbReference type="Proteomes" id="UP000028990"/>
    </source>
</evidence>
<dbReference type="GO" id="GO:0005509">
    <property type="term" value="F:calcium ion binding"/>
    <property type="evidence" value="ECO:0007669"/>
    <property type="project" value="InterPro"/>
</dbReference>
<feature type="compositionally biased region" description="Polar residues" evidence="10">
    <location>
        <begin position="546"/>
        <end position="570"/>
    </location>
</feature>
<evidence type="ECO:0000313" key="12">
    <source>
        <dbReference type="EMBL" id="KFO35159.1"/>
    </source>
</evidence>
<evidence type="ECO:0000256" key="6">
    <source>
        <dbReference type="ARBA" id="ARBA00022889"/>
    </source>
</evidence>
<keyword evidence="5" id="KW-0106">Calcium</keyword>
<evidence type="ECO:0000256" key="5">
    <source>
        <dbReference type="ARBA" id="ARBA00022837"/>
    </source>
</evidence>
<dbReference type="AlphaFoldDB" id="A0A091DSP9"/>
<gene>
    <name evidence="12" type="ORF">H920_03434</name>
</gene>
<organism evidence="12 13">
    <name type="scientific">Fukomys damarensis</name>
    <name type="common">Damaraland mole rat</name>
    <name type="synonym">Cryptomys damarensis</name>
    <dbReference type="NCBI Taxonomy" id="885580"/>
    <lineage>
        <taxon>Eukaryota</taxon>
        <taxon>Metazoa</taxon>
        <taxon>Chordata</taxon>
        <taxon>Craniata</taxon>
        <taxon>Vertebrata</taxon>
        <taxon>Euteleostomi</taxon>
        <taxon>Mammalia</taxon>
        <taxon>Eutheria</taxon>
        <taxon>Euarchontoglires</taxon>
        <taxon>Glires</taxon>
        <taxon>Rodentia</taxon>
        <taxon>Hystricomorpha</taxon>
        <taxon>Bathyergidae</taxon>
        <taxon>Fukomys</taxon>
    </lineage>
</organism>
<keyword evidence="13" id="KW-1185">Reference proteome</keyword>
<keyword evidence="4" id="KW-0677">Repeat</keyword>
<comment type="subcellular location">
    <subcellularLocation>
        <location evidence="1">Cell membrane</location>
    </subcellularLocation>
</comment>
<evidence type="ECO:0000256" key="4">
    <source>
        <dbReference type="ARBA" id="ARBA00022737"/>
    </source>
</evidence>
<proteinExistence type="predicted"/>
<dbReference type="Gene3D" id="4.10.900.10">
    <property type="entry name" value="TCF3-CBD (Catenin binding domain)"/>
    <property type="match status" value="1"/>
</dbReference>
<keyword evidence="3 11" id="KW-0812">Transmembrane</keyword>
<accession>A0A091DSP9</accession>
<feature type="non-terminal residue" evidence="12">
    <location>
        <position position="1"/>
    </location>
</feature>
<reference evidence="12 13" key="1">
    <citation type="submission" date="2013-11" db="EMBL/GenBank/DDBJ databases">
        <title>The Damaraland mole rat (Fukomys damarensis) genome and evolution of African mole rats.</title>
        <authorList>
            <person name="Gladyshev V.N."/>
            <person name="Fang X."/>
        </authorList>
    </citation>
    <scope>NUCLEOTIDE SEQUENCE [LARGE SCALE GENOMIC DNA]</scope>
    <source>
        <tissue evidence="12">Liver</tissue>
    </source>
</reference>
<dbReference type="eggNOG" id="KOG3594">
    <property type="taxonomic scope" value="Eukaryota"/>
</dbReference>
<dbReference type="PANTHER" id="PTHR24025">
    <property type="entry name" value="DESMOGLEIN FAMILY MEMBER"/>
    <property type="match status" value="1"/>
</dbReference>
<dbReference type="Proteomes" id="UP000028990">
    <property type="component" value="Unassembled WGS sequence"/>
</dbReference>
<evidence type="ECO:0000256" key="11">
    <source>
        <dbReference type="SAM" id="Phobius"/>
    </source>
</evidence>
<keyword evidence="6" id="KW-0130">Cell adhesion</keyword>
<name>A0A091DSP9_FUKDA</name>
<feature type="region of interest" description="Disordered" evidence="10">
    <location>
        <begin position="328"/>
        <end position="383"/>
    </location>
</feature>
<evidence type="ECO:0000256" key="10">
    <source>
        <dbReference type="SAM" id="MobiDB-lite"/>
    </source>
</evidence>
<feature type="transmembrane region" description="Helical" evidence="11">
    <location>
        <begin position="62"/>
        <end position="83"/>
    </location>
</feature>
<dbReference type="STRING" id="885580.ENSFDAP00000010556"/>
<dbReference type="InterPro" id="IPR009122">
    <property type="entry name" value="Desmosomal_cadherin"/>
</dbReference>
<evidence type="ECO:0000256" key="3">
    <source>
        <dbReference type="ARBA" id="ARBA00022692"/>
    </source>
</evidence>
<dbReference type="FunFam" id="4.10.900.10:FF:000003">
    <property type="entry name" value="Desmoglein 1"/>
    <property type="match status" value="1"/>
</dbReference>
<keyword evidence="7 11" id="KW-1133">Transmembrane helix</keyword>
<dbReference type="PRINTS" id="PR01818">
    <property type="entry name" value="DESMOCADHERN"/>
</dbReference>
<evidence type="ECO:0000256" key="7">
    <source>
        <dbReference type="ARBA" id="ARBA00022989"/>
    </source>
</evidence>
<dbReference type="InterPro" id="IPR027397">
    <property type="entry name" value="Catenin-bd_sf"/>
</dbReference>
<dbReference type="GO" id="GO:0030057">
    <property type="term" value="C:desmosome"/>
    <property type="evidence" value="ECO:0007669"/>
    <property type="project" value="TreeGrafter"/>
</dbReference>
<dbReference type="GO" id="GO:0005886">
    <property type="term" value="C:plasma membrane"/>
    <property type="evidence" value="ECO:0007669"/>
    <property type="project" value="UniProtKB-SubCell"/>
</dbReference>
<dbReference type="InterPro" id="IPR050971">
    <property type="entry name" value="Cadherin-domain_protein"/>
</dbReference>
<feature type="region of interest" description="Disordered" evidence="10">
    <location>
        <begin position="529"/>
        <end position="570"/>
    </location>
</feature>
<dbReference type="PANTHER" id="PTHR24025:SF1">
    <property type="entry name" value="DESMOGLEIN-2"/>
    <property type="match status" value="1"/>
</dbReference>
<evidence type="ECO:0000256" key="8">
    <source>
        <dbReference type="ARBA" id="ARBA00023136"/>
    </source>
</evidence>
<keyword evidence="8 11" id="KW-0472">Membrane</keyword>
<keyword evidence="2" id="KW-1003">Cell membrane</keyword>
<protein>
    <submittedName>
        <fullName evidence="12">Desmoglein-2</fullName>
    </submittedName>
</protein>
<evidence type="ECO:0000256" key="2">
    <source>
        <dbReference type="ARBA" id="ARBA00022475"/>
    </source>
</evidence>
<dbReference type="PRINTS" id="PR01819">
    <property type="entry name" value="DESMOGLEIN"/>
</dbReference>
<dbReference type="EMBL" id="KN121871">
    <property type="protein sequence ID" value="KFO35159.1"/>
    <property type="molecule type" value="Genomic_DNA"/>
</dbReference>
<evidence type="ECO:0000256" key="1">
    <source>
        <dbReference type="ARBA" id="ARBA00004236"/>
    </source>
</evidence>
<sequence>TSVLLQQSQRQIGRSEIPLLIVDNQGFSCPEQQVLQLTVCKCLQGSGCVAAQHDSYVGLGPAAVALMILALLLLLLVPLLLLLCHCGEGAKGFTPIPGTIEMLHPWNSEGAPPEDKVVPSLLAVDHEENLAARNGVGGAITKEATAKGSSSASFSRVQHDLTEADGRWEEHRSLLSGGGTHVTGTAGALRGAETMRTVRAVGASRDAAGARAAAASTVSEEFLRNYFADKAASYSEEDVIHMAKDCLLVYSEEETESLHGSVGCCSFIEGELDDRFLDDLGLKFKTLAEVCLGQKIDVDVEIEQRQKPVKETDLTTAAHSFYEQTMVNSENTSSSGSSFQVPKPLQETRAEKVTQEIVTERSVSSRQGQKVVPPPPDPLASGNIIMTETSYTTGPTMPPSTVVLGPGQPQSLIVTERLYAPASTLVGQHSAGEGNVVVTERVIQPNGGIPHPRGGTQHLQDAQYVMVRERESVLAPSSGVQPALVVPSVAAVGQNVTVTERVLTPASTLESSYQIATEASGKARKAVVSGAGVPGPVPHSGLEGSGHSNSAVTTSSTRVTKHSTVQHSYT</sequence>
<evidence type="ECO:0000256" key="9">
    <source>
        <dbReference type="ARBA" id="ARBA00023180"/>
    </source>
</evidence>